<evidence type="ECO:0000313" key="3">
    <source>
        <dbReference type="Proteomes" id="UP000240883"/>
    </source>
</evidence>
<proteinExistence type="predicted"/>
<dbReference type="Proteomes" id="UP000240883">
    <property type="component" value="Unassembled WGS sequence"/>
</dbReference>
<protein>
    <submittedName>
        <fullName evidence="2">Uncharacterized protein</fullName>
    </submittedName>
</protein>
<dbReference type="OrthoDB" id="3783520at2759"/>
<evidence type="ECO:0000256" key="1">
    <source>
        <dbReference type="SAM" id="MobiDB-lite"/>
    </source>
</evidence>
<reference evidence="2 3" key="1">
    <citation type="journal article" date="2018" name="Front. Microbiol.">
        <title>Genome-Wide Analysis of Corynespora cassiicola Leaf Fall Disease Putative Effectors.</title>
        <authorList>
            <person name="Lopez D."/>
            <person name="Ribeiro S."/>
            <person name="Label P."/>
            <person name="Fumanal B."/>
            <person name="Venisse J.S."/>
            <person name="Kohler A."/>
            <person name="de Oliveira R.R."/>
            <person name="Labutti K."/>
            <person name="Lipzen A."/>
            <person name="Lail K."/>
            <person name="Bauer D."/>
            <person name="Ohm R.A."/>
            <person name="Barry K.W."/>
            <person name="Spatafora J."/>
            <person name="Grigoriev I.V."/>
            <person name="Martin F.M."/>
            <person name="Pujade-Renaud V."/>
        </authorList>
    </citation>
    <scope>NUCLEOTIDE SEQUENCE [LARGE SCALE GENOMIC DNA]</scope>
    <source>
        <strain evidence="2 3">Philippines</strain>
    </source>
</reference>
<keyword evidence="3" id="KW-1185">Reference proteome</keyword>
<accession>A0A2T2NKY3</accession>
<gene>
    <name evidence="2" type="ORF">BS50DRAFT_396595</name>
</gene>
<sequence length="299" mass="33994">MHPSAPLHTPRCIACEVLWARACAYDAAITLASEGGRRPVGYRKSAKWRNTIISYEIARRRLRRTLTRAQLQWERETTWDYQHEAFARNQADKDAVCTACTYRKMSQVEYGSTATDQSMAWWERPGALAASPGPSTPPRAGGRVVRRPKSTSSPKLHYLVSRMRATRGAQKAQEELDLRRRTTEAAVRRKHKLGPERVFDVEVWDSPVNALSSRASFQCTVVKKQADERRARGGRLRPSPGPSPLSQSRSVSEITFGEQLQAGYMIREKEHEREQQQIEKELGVVEEQIRFLYLVGQAS</sequence>
<dbReference type="EMBL" id="KZ678136">
    <property type="protein sequence ID" value="PSN65718.1"/>
    <property type="molecule type" value="Genomic_DNA"/>
</dbReference>
<feature type="region of interest" description="Disordered" evidence="1">
    <location>
        <begin position="226"/>
        <end position="252"/>
    </location>
</feature>
<evidence type="ECO:0000313" key="2">
    <source>
        <dbReference type="EMBL" id="PSN65718.1"/>
    </source>
</evidence>
<feature type="region of interest" description="Disordered" evidence="1">
    <location>
        <begin position="127"/>
        <end position="153"/>
    </location>
</feature>
<dbReference type="AlphaFoldDB" id="A0A2T2NKY3"/>
<name>A0A2T2NKY3_CORCC</name>
<organism evidence="2 3">
    <name type="scientific">Corynespora cassiicola Philippines</name>
    <dbReference type="NCBI Taxonomy" id="1448308"/>
    <lineage>
        <taxon>Eukaryota</taxon>
        <taxon>Fungi</taxon>
        <taxon>Dikarya</taxon>
        <taxon>Ascomycota</taxon>
        <taxon>Pezizomycotina</taxon>
        <taxon>Dothideomycetes</taxon>
        <taxon>Pleosporomycetidae</taxon>
        <taxon>Pleosporales</taxon>
        <taxon>Corynesporascaceae</taxon>
        <taxon>Corynespora</taxon>
    </lineage>
</organism>